<reference evidence="10" key="2">
    <citation type="journal article" date="2023" name="Microorganisms">
        <title>Isolation and Genomic Characteristics of Cat-Borne Campylobacter felis sp. nov. and Sheep-Borne Campylobacter ovis sp. nov.</title>
        <authorList>
            <person name="Wang H."/>
            <person name="Li Y."/>
            <person name="Gu Y."/>
            <person name="Zhou G."/>
            <person name="Chen X."/>
            <person name="Zhang X."/>
            <person name="Shao Z."/>
            <person name="Zhang J."/>
            <person name="Zhang M."/>
        </authorList>
    </citation>
    <scope>NUCLEOTIDE SEQUENCE</scope>
    <source>
        <strain evidence="10">PS10</strain>
    </source>
</reference>
<dbReference type="InterPro" id="IPR002541">
    <property type="entry name" value="Cyt_c_assembly"/>
</dbReference>
<keyword evidence="4 6" id="KW-1133">Transmembrane helix</keyword>
<feature type="transmembrane region" description="Helical" evidence="6">
    <location>
        <begin position="787"/>
        <end position="803"/>
    </location>
</feature>
<keyword evidence="11" id="KW-1185">Reference proteome</keyword>
<comment type="subcellular location">
    <subcellularLocation>
        <location evidence="1">Membrane</location>
        <topology evidence="1">Multi-pass membrane protein</topology>
    </subcellularLocation>
</comment>
<feature type="transmembrane region" description="Helical" evidence="6">
    <location>
        <begin position="76"/>
        <end position="97"/>
    </location>
</feature>
<dbReference type="InterPro" id="IPR007816">
    <property type="entry name" value="ResB-like_domain"/>
</dbReference>
<feature type="domain" description="ResB-like" evidence="8">
    <location>
        <begin position="338"/>
        <end position="405"/>
    </location>
</feature>
<proteinExistence type="predicted"/>
<dbReference type="EMBL" id="JANURM010000001">
    <property type="protein sequence ID" value="MDL0087863.1"/>
    <property type="molecule type" value="Genomic_DNA"/>
</dbReference>
<dbReference type="Proteomes" id="UP001173801">
    <property type="component" value="Unassembled WGS sequence"/>
</dbReference>
<evidence type="ECO:0000313" key="11">
    <source>
        <dbReference type="Proteomes" id="UP001173801"/>
    </source>
</evidence>
<feature type="domain" description="Cytochrome c assembly protein" evidence="7">
    <location>
        <begin position="781"/>
        <end position="986"/>
    </location>
</feature>
<evidence type="ECO:0000256" key="3">
    <source>
        <dbReference type="ARBA" id="ARBA00022748"/>
    </source>
</evidence>
<evidence type="ECO:0000259" key="7">
    <source>
        <dbReference type="Pfam" id="PF01578"/>
    </source>
</evidence>
<evidence type="ECO:0000256" key="6">
    <source>
        <dbReference type="SAM" id="Phobius"/>
    </source>
</evidence>
<accession>A0ABT7HMC7</accession>
<sequence length="1024" mass="115355">MVLKKFLSMTSAIILFLIFAVASGVATIIESKTSTDTAWAYVYGTSWFGLIQLLLGINLAYNIYAYRLINLKKLPVFLFHLSFIGILIGSILTRYFGFEGNVHIRENSETNIITTRGSFINFATKFDGKEYEISIPRELEVLGKNGFDLALKLPEGEARLKYLEYVPNADYKFVNSEGGKPVIELVLSNATEREEVNLLDGEEVIAGNVSFLFNATPRPGTKYVLFSLNDNKFTLTSNTQISQFAMADNVKSTIEANATAQFDPLHLFTINGVNFSAKFLSTSAVRKLVPVKESQFDAIVAELSYKGEKKEMVLFHNLIEPAKAIIGAQVFSASWGFMQLKMPFSLYLKDFELLRYPGSNSPMSYASDVIVKDKNMPEFEYRIYMNHVLDHAGYRFFQSSYDQDERGTILSVNKDPGKIPTYISYFLLGLGLILNLINPNSRFRQLAKKINQDSIKSVILLVVASFVTFGVTNLHADDFLPKIDKTHADRLGRLLVQSPDGRIEPFDTISKEVLNKIHRKDTIGELNSNQAVLSIMLDPPFWRKENIIAVGQSKELKRELGIDERAKFANFNDFFTTNDKGGEYKLTRFTEIANRKHPGSRGTFDKEVIKVDERLNVFYMVFMGEIFKIFPKKDDPNNTWYSPGSALMSMQGDEANAIAVMMRDYFVAVDDAIVSGDWSKADKALGVIESYQREFGAAIIPPKSRIDTEILFNKLEIFDCLTPLYLIAGFVLLIFVFVKMLSPKSNINAVFKAIYYLNILAFLVHTAGLGLRWYIAQHAPWSNAYESMVYIAWALSLSGIVFSKQSPIAMALTSILAGVTLFVAHLSWLDPQITTLAPVLKSYWLTIHVSVITASYGFLGLCALLGFFVLVLMILQKKKSPSAEISRNVTEATRINEMAMILGLSLLTLGNFLGGVWANESWGRYWGWDSKETWALVSILVYAAVLHIRFIPKLNSQYAFAVSSMFAYWAIIMTYFGVNFYLSGMHSYAAGDPLPIPNYIYVIFAVMFGVSIFAYFKRQFFAKL</sequence>
<keyword evidence="5 6" id="KW-0472">Membrane</keyword>
<feature type="transmembrane region" description="Helical" evidence="6">
    <location>
        <begin position="753"/>
        <end position="775"/>
    </location>
</feature>
<feature type="transmembrane region" description="Helical" evidence="6">
    <location>
        <begin position="42"/>
        <end position="64"/>
    </location>
</feature>
<feature type="transmembrane region" description="Helical" evidence="6">
    <location>
        <begin position="458"/>
        <end position="476"/>
    </location>
</feature>
<feature type="domain" description="ResB-like" evidence="8">
    <location>
        <begin position="71"/>
        <end position="118"/>
    </location>
</feature>
<feature type="transmembrane region" description="Helical" evidence="6">
    <location>
        <begin position="895"/>
        <end position="913"/>
    </location>
</feature>
<gene>
    <name evidence="10" type="primary">ccsA</name>
    <name evidence="9" type="ORF">NYG85_00545</name>
    <name evidence="10" type="ORF">NYG85_01620</name>
</gene>
<dbReference type="PANTHER" id="PTHR30071">
    <property type="entry name" value="HEME EXPORTER PROTEIN C"/>
    <property type="match status" value="1"/>
</dbReference>
<evidence type="ECO:0000256" key="4">
    <source>
        <dbReference type="ARBA" id="ARBA00022989"/>
    </source>
</evidence>
<protein>
    <submittedName>
        <fullName evidence="10">Cytochrome c biogenesis protein CcsA</fullName>
    </submittedName>
</protein>
<comment type="caution">
    <text evidence="10">The sequence shown here is derived from an EMBL/GenBank/DDBJ whole genome shotgun (WGS) entry which is preliminary data.</text>
</comment>
<feature type="transmembrane region" description="Helical" evidence="6">
    <location>
        <begin position="998"/>
        <end position="1016"/>
    </location>
</feature>
<feature type="transmembrane region" description="Helical" evidence="6">
    <location>
        <begin position="849"/>
        <end position="875"/>
    </location>
</feature>
<evidence type="ECO:0000313" key="9">
    <source>
        <dbReference type="EMBL" id="MDL0087863.1"/>
    </source>
</evidence>
<dbReference type="EMBL" id="JANURM010000001">
    <property type="protein sequence ID" value="MDL0088074.1"/>
    <property type="molecule type" value="Genomic_DNA"/>
</dbReference>
<dbReference type="Pfam" id="PF01578">
    <property type="entry name" value="Cytochrom_C_asm"/>
    <property type="match status" value="1"/>
</dbReference>
<organism evidence="10 11">
    <name type="scientific">Campylobacter gastrosuis</name>
    <dbReference type="NCBI Taxonomy" id="2974576"/>
    <lineage>
        <taxon>Bacteria</taxon>
        <taxon>Pseudomonadati</taxon>
        <taxon>Campylobacterota</taxon>
        <taxon>Epsilonproteobacteria</taxon>
        <taxon>Campylobacterales</taxon>
        <taxon>Campylobacteraceae</taxon>
        <taxon>Campylobacter</taxon>
    </lineage>
</organism>
<evidence type="ECO:0000259" key="8">
    <source>
        <dbReference type="Pfam" id="PF05140"/>
    </source>
</evidence>
<feature type="transmembrane region" description="Helical" evidence="6">
    <location>
        <begin position="419"/>
        <end position="437"/>
    </location>
</feature>
<dbReference type="PANTHER" id="PTHR30071:SF1">
    <property type="entry name" value="CYTOCHROME B_B6 PROTEIN-RELATED"/>
    <property type="match status" value="1"/>
</dbReference>
<feature type="transmembrane region" description="Helical" evidence="6">
    <location>
        <begin position="810"/>
        <end position="829"/>
    </location>
</feature>
<name>A0ABT7HMC7_9BACT</name>
<dbReference type="InterPro" id="IPR045062">
    <property type="entry name" value="Cyt_c_biogenesis_CcsA/CcmC"/>
</dbReference>
<feature type="transmembrane region" description="Helical" evidence="6">
    <location>
        <begin position="958"/>
        <end position="978"/>
    </location>
</feature>
<feature type="transmembrane region" description="Helical" evidence="6">
    <location>
        <begin position="933"/>
        <end position="951"/>
    </location>
</feature>
<dbReference type="Pfam" id="PF05140">
    <property type="entry name" value="ResB"/>
    <property type="match status" value="2"/>
</dbReference>
<feature type="transmembrane region" description="Helical" evidence="6">
    <location>
        <begin position="723"/>
        <end position="741"/>
    </location>
</feature>
<evidence type="ECO:0000256" key="1">
    <source>
        <dbReference type="ARBA" id="ARBA00004141"/>
    </source>
</evidence>
<evidence type="ECO:0000256" key="5">
    <source>
        <dbReference type="ARBA" id="ARBA00023136"/>
    </source>
</evidence>
<reference evidence="10" key="1">
    <citation type="submission" date="2022-08" db="EMBL/GenBank/DDBJ databases">
        <authorList>
            <person name="Wang H."/>
        </authorList>
    </citation>
    <scope>NUCLEOTIDE SEQUENCE</scope>
    <source>
        <strain evidence="10">PS10</strain>
    </source>
</reference>
<keyword evidence="3" id="KW-0201">Cytochrome c-type biogenesis</keyword>
<evidence type="ECO:0000256" key="2">
    <source>
        <dbReference type="ARBA" id="ARBA00022692"/>
    </source>
</evidence>
<evidence type="ECO:0000313" key="10">
    <source>
        <dbReference type="EMBL" id="MDL0088074.1"/>
    </source>
</evidence>
<keyword evidence="2 6" id="KW-0812">Transmembrane</keyword>
<dbReference type="RefSeq" id="WP_284936606.1">
    <property type="nucleotide sequence ID" value="NZ_JANURM010000001.1"/>
</dbReference>